<keyword evidence="3" id="KW-1185">Reference proteome</keyword>
<proteinExistence type="predicted"/>
<gene>
    <name evidence="2" type="ORF">J2S06_002619</name>
</gene>
<dbReference type="InterPro" id="IPR011051">
    <property type="entry name" value="RmlC_Cupin_sf"/>
</dbReference>
<protein>
    <submittedName>
        <fullName evidence="2">Mannose-6-phosphate isomerase-like protein (Cupin superfamily)</fullName>
    </submittedName>
</protein>
<dbReference type="SUPFAM" id="SSF51182">
    <property type="entry name" value="RmlC-like cupins"/>
    <property type="match status" value="1"/>
</dbReference>
<dbReference type="InterPro" id="IPR014710">
    <property type="entry name" value="RmlC-like_jellyroll"/>
</dbReference>
<dbReference type="Pfam" id="PF07883">
    <property type="entry name" value="Cupin_2"/>
    <property type="match status" value="1"/>
</dbReference>
<sequence>MEIVTVNEIKEQDRNDVTMKTLFDKSVVDGGRTVFGIVSIPPGVRIPLQGTASHLEDEYGLVIKGSILTMSGGKEYRVEAGQATFIPRDEEHWAYNDGQEDCEIVWALVSR</sequence>
<reference evidence="2 3" key="1">
    <citation type="submission" date="2023-07" db="EMBL/GenBank/DDBJ databases">
        <title>Genomic Encyclopedia of Type Strains, Phase IV (KMG-IV): sequencing the most valuable type-strain genomes for metagenomic binning, comparative biology and taxonomic classification.</title>
        <authorList>
            <person name="Goeker M."/>
        </authorList>
    </citation>
    <scope>NUCLEOTIDE SEQUENCE [LARGE SCALE GENOMIC DNA]</scope>
    <source>
        <strain evidence="2 3">DSM 19092</strain>
    </source>
</reference>
<dbReference type="InterPro" id="IPR013096">
    <property type="entry name" value="Cupin_2"/>
</dbReference>
<feature type="domain" description="Cupin type-2" evidence="1">
    <location>
        <begin position="37"/>
        <end position="107"/>
    </location>
</feature>
<comment type="caution">
    <text evidence="2">The sequence shown here is derived from an EMBL/GenBank/DDBJ whole genome shotgun (WGS) entry which is preliminary data.</text>
</comment>
<organism evidence="2 3">
    <name type="scientific">Aeribacillus alveayuensis</name>
    <dbReference type="NCBI Taxonomy" id="279215"/>
    <lineage>
        <taxon>Bacteria</taxon>
        <taxon>Bacillati</taxon>
        <taxon>Bacillota</taxon>
        <taxon>Bacilli</taxon>
        <taxon>Bacillales</taxon>
        <taxon>Bacillaceae</taxon>
        <taxon>Aeribacillus</taxon>
    </lineage>
</organism>
<evidence type="ECO:0000313" key="3">
    <source>
        <dbReference type="Proteomes" id="UP001225646"/>
    </source>
</evidence>
<dbReference type="Gene3D" id="2.60.120.10">
    <property type="entry name" value="Jelly Rolls"/>
    <property type="match status" value="1"/>
</dbReference>
<accession>A0ABT9VRA7</accession>
<evidence type="ECO:0000313" key="2">
    <source>
        <dbReference type="EMBL" id="MDQ0163513.1"/>
    </source>
</evidence>
<name>A0ABT9VRA7_9BACI</name>
<dbReference type="RefSeq" id="WP_419152569.1">
    <property type="nucleotide sequence ID" value="NZ_JAUSTR010000017.1"/>
</dbReference>
<evidence type="ECO:0000259" key="1">
    <source>
        <dbReference type="Pfam" id="PF07883"/>
    </source>
</evidence>
<dbReference type="Proteomes" id="UP001225646">
    <property type="component" value="Unassembled WGS sequence"/>
</dbReference>
<dbReference type="EMBL" id="JAUSTR010000017">
    <property type="protein sequence ID" value="MDQ0163513.1"/>
    <property type="molecule type" value="Genomic_DNA"/>
</dbReference>